<dbReference type="OrthoDB" id="5800807at2"/>
<feature type="compositionally biased region" description="Pro residues" evidence="1">
    <location>
        <begin position="137"/>
        <end position="150"/>
    </location>
</feature>
<dbReference type="eggNOG" id="ENOG502ZATE">
    <property type="taxonomic scope" value="Bacteria"/>
</dbReference>
<evidence type="ECO:0000313" key="2">
    <source>
        <dbReference type="EMBL" id="KFN43353.1"/>
    </source>
</evidence>
<dbReference type="EMBL" id="AVCI01000005">
    <property type="protein sequence ID" value="KFN43353.1"/>
    <property type="molecule type" value="Genomic_DNA"/>
</dbReference>
<gene>
    <name evidence="2" type="ORF">N789_08750</name>
</gene>
<proteinExistence type="predicted"/>
<evidence type="ECO:0000313" key="3">
    <source>
        <dbReference type="Proteomes" id="UP000029385"/>
    </source>
</evidence>
<dbReference type="STRING" id="1121015.GCA_000420545_00565"/>
<evidence type="ECO:0000256" key="1">
    <source>
        <dbReference type="SAM" id="MobiDB-lite"/>
    </source>
</evidence>
<accession>A0A091AT33</accession>
<dbReference type="AlphaFoldDB" id="A0A091AT33"/>
<organism evidence="2 3">
    <name type="scientific">Arenimonas oryziterrae DSM 21050 = YC6267</name>
    <dbReference type="NCBI Taxonomy" id="1121015"/>
    <lineage>
        <taxon>Bacteria</taxon>
        <taxon>Pseudomonadati</taxon>
        <taxon>Pseudomonadota</taxon>
        <taxon>Gammaproteobacteria</taxon>
        <taxon>Lysobacterales</taxon>
        <taxon>Lysobacteraceae</taxon>
        <taxon>Arenimonas</taxon>
    </lineage>
</organism>
<dbReference type="PATRIC" id="fig|1121015.4.peg.1241"/>
<feature type="region of interest" description="Disordered" evidence="1">
    <location>
        <begin position="120"/>
        <end position="162"/>
    </location>
</feature>
<protein>
    <submittedName>
        <fullName evidence="2">Uncharacterized protein</fullName>
    </submittedName>
</protein>
<comment type="caution">
    <text evidence="2">The sequence shown here is derived from an EMBL/GenBank/DDBJ whole genome shotgun (WGS) entry which is preliminary data.</text>
</comment>
<sequence>MSRHTLCFTGFSRDEAAAVQSQFEQIRSRLGSDWAIEQEADAQVLVIDMDSMYGHMTWLKAHNSGKTTVGLTAGSRSETDHVLTRPLSNDALIAVLEQIAGQIPTATVQTDALAARITGQQAAMPPVSPRSTGQQPAMPPRPAEPAPAPVSPRTTGQMPAMGVDPVRTTGQMPAMPAREPALADFLRNGALAGPVKLQLPGAPLLVLDPGSQTYLGGTPLKVFQPYAEAVVRADDFTAIDAGELKLLSGQLGGAQPFSRLAWLCALVGGKGVIAPGYDPNAQYKLVKWPQTEREFAKHFRIATVMMKGPARLTEIAEQSGVPLAEVTDFVNANLASGYAATS</sequence>
<reference evidence="2 3" key="1">
    <citation type="submission" date="2013-09" db="EMBL/GenBank/DDBJ databases">
        <title>Genome sequencing of Arenimonas oryziterrae.</title>
        <authorList>
            <person name="Chen F."/>
            <person name="Wang G."/>
        </authorList>
    </citation>
    <scope>NUCLEOTIDE SEQUENCE [LARGE SCALE GENOMIC DNA]</scope>
    <source>
        <strain evidence="2 3">YC6267</strain>
    </source>
</reference>
<keyword evidence="3" id="KW-1185">Reference proteome</keyword>
<dbReference type="RefSeq" id="WP_022968220.1">
    <property type="nucleotide sequence ID" value="NZ_ATVD01000001.1"/>
</dbReference>
<dbReference type="Proteomes" id="UP000029385">
    <property type="component" value="Unassembled WGS sequence"/>
</dbReference>
<name>A0A091AT33_9GAMM</name>